<accession>A0A941D7X5</accession>
<dbReference type="Proteomes" id="UP000677016">
    <property type="component" value="Unassembled WGS sequence"/>
</dbReference>
<dbReference type="RefSeq" id="WP_211602401.1">
    <property type="nucleotide sequence ID" value="NZ_JAGSNF010000009.1"/>
</dbReference>
<feature type="transmembrane region" description="Helical" evidence="2">
    <location>
        <begin position="221"/>
        <end position="241"/>
    </location>
</feature>
<keyword evidence="2" id="KW-0472">Membrane</keyword>
<feature type="compositionally biased region" description="Basic and acidic residues" evidence="1">
    <location>
        <begin position="168"/>
        <end position="182"/>
    </location>
</feature>
<evidence type="ECO:0000313" key="3">
    <source>
        <dbReference type="EMBL" id="MBR7743141.1"/>
    </source>
</evidence>
<evidence type="ECO:0000256" key="1">
    <source>
        <dbReference type="SAM" id="MobiDB-lite"/>
    </source>
</evidence>
<dbReference type="AlphaFoldDB" id="A0A941D7X5"/>
<keyword evidence="2" id="KW-1133">Transmembrane helix</keyword>
<name>A0A941D7X5_9MICO</name>
<feature type="region of interest" description="Disordered" evidence="1">
    <location>
        <begin position="24"/>
        <end position="185"/>
    </location>
</feature>
<feature type="compositionally biased region" description="Basic and acidic residues" evidence="1">
    <location>
        <begin position="117"/>
        <end position="134"/>
    </location>
</feature>
<organism evidence="3 4">
    <name type="scientific">Phycicoccus avicenniae</name>
    <dbReference type="NCBI Taxonomy" id="2828860"/>
    <lineage>
        <taxon>Bacteria</taxon>
        <taxon>Bacillati</taxon>
        <taxon>Actinomycetota</taxon>
        <taxon>Actinomycetes</taxon>
        <taxon>Micrococcales</taxon>
        <taxon>Intrasporangiaceae</taxon>
        <taxon>Phycicoccus</taxon>
    </lineage>
</organism>
<proteinExistence type="predicted"/>
<gene>
    <name evidence="3" type="ORF">KC207_07540</name>
</gene>
<evidence type="ECO:0000313" key="4">
    <source>
        <dbReference type="Proteomes" id="UP000677016"/>
    </source>
</evidence>
<feature type="compositionally biased region" description="Basic and acidic residues" evidence="1">
    <location>
        <begin position="30"/>
        <end position="46"/>
    </location>
</feature>
<comment type="caution">
    <text evidence="3">The sequence shown here is derived from an EMBL/GenBank/DDBJ whole genome shotgun (WGS) entry which is preliminary data.</text>
</comment>
<feature type="transmembrane region" description="Helical" evidence="2">
    <location>
        <begin position="194"/>
        <end position="215"/>
    </location>
</feature>
<sequence length="256" mass="27461">MSDRPEEMDEHDVDARFASIVAAFEVTGPDLREHDDVTTSGEDRPDALAPPEHPGDRDAGDDDATADTGGGASGSFDPDDERSTGDEGPGRDHAPGDRPDEADTHGVGTHGTAAGPDDTHDAAPADPGERDPRPWVDPVNPSPVESMFGSSSWRTGDSPGWRTPDTSEAARAHAEREEEHYDPPAVQLPPQEDLHFWGAVVGLVAGPLMLLWVAMARPENSTRWFTVALVLSLVGFALLVLRQPRDRDQDDDGARV</sequence>
<feature type="compositionally biased region" description="Basic and acidic residues" evidence="1">
    <location>
        <begin position="81"/>
        <end position="104"/>
    </location>
</feature>
<evidence type="ECO:0000256" key="2">
    <source>
        <dbReference type="SAM" id="Phobius"/>
    </source>
</evidence>
<protein>
    <submittedName>
        <fullName evidence="3">Uncharacterized protein</fullName>
    </submittedName>
</protein>
<reference evidence="3" key="1">
    <citation type="submission" date="2021-04" db="EMBL/GenBank/DDBJ databases">
        <title>Phycicoccus avicenniae sp. nov., a novel endophytic actinomycetes isolated from branch of Avicennia mariana.</title>
        <authorList>
            <person name="Tuo L."/>
        </authorList>
    </citation>
    <scope>NUCLEOTIDE SEQUENCE</scope>
    <source>
        <strain evidence="3">BSK3Z-2</strain>
    </source>
</reference>
<feature type="compositionally biased region" description="Low complexity" evidence="1">
    <location>
        <begin position="105"/>
        <end position="116"/>
    </location>
</feature>
<keyword evidence="4" id="KW-1185">Reference proteome</keyword>
<keyword evidence="2" id="KW-0812">Transmembrane</keyword>
<dbReference type="EMBL" id="JAGSNF010000009">
    <property type="protein sequence ID" value="MBR7743141.1"/>
    <property type="molecule type" value="Genomic_DNA"/>
</dbReference>